<dbReference type="PANTHER" id="PTHR12305:SF81">
    <property type="entry name" value="PHOSPHATIDYLINOSITOL 3,4,5-TRISPHOSPHATE 3-PHOSPHATASE AND DUAL-SPECIFICITY PROTEIN PHOSPHATASE PTEN"/>
    <property type="match status" value="1"/>
</dbReference>
<comment type="caution">
    <text evidence="5">The sequence shown here is derived from an EMBL/GenBank/DDBJ whole genome shotgun (WGS) entry which is preliminary data.</text>
</comment>
<dbReference type="Pfam" id="PF00782">
    <property type="entry name" value="DSPc"/>
    <property type="match status" value="1"/>
</dbReference>
<dbReference type="InterPro" id="IPR029023">
    <property type="entry name" value="Tensin_phosphatase"/>
</dbReference>
<dbReference type="InterPro" id="IPR051281">
    <property type="entry name" value="Dual-spec_lipid-protein_phosph"/>
</dbReference>
<evidence type="ECO:0000313" key="6">
    <source>
        <dbReference type="Proteomes" id="UP000738402"/>
    </source>
</evidence>
<dbReference type="GO" id="GO:0004725">
    <property type="term" value="F:protein tyrosine phosphatase activity"/>
    <property type="evidence" value="ECO:0007669"/>
    <property type="project" value="TreeGrafter"/>
</dbReference>
<evidence type="ECO:0000313" key="5">
    <source>
        <dbReference type="EMBL" id="KAG7726564.1"/>
    </source>
</evidence>
<keyword evidence="2" id="KW-0378">Hydrolase</keyword>
<dbReference type="GO" id="GO:0016314">
    <property type="term" value="F:phosphatidylinositol-3,4,5-trisphosphate 3-phosphatase activity"/>
    <property type="evidence" value="ECO:0007669"/>
    <property type="project" value="UniProtKB-EC"/>
</dbReference>
<dbReference type="GO" id="GO:0046856">
    <property type="term" value="P:phosphatidylinositol dephosphorylation"/>
    <property type="evidence" value="ECO:0007669"/>
    <property type="project" value="TreeGrafter"/>
</dbReference>
<evidence type="ECO:0000256" key="1">
    <source>
        <dbReference type="ARBA" id="ARBA00013015"/>
    </source>
</evidence>
<dbReference type="EMBL" id="JAHLUH010000009">
    <property type="protein sequence ID" value="KAG7726564.1"/>
    <property type="molecule type" value="Genomic_DNA"/>
</dbReference>
<dbReference type="CDD" id="cd14497">
    <property type="entry name" value="PTP_PTEN-like"/>
    <property type="match status" value="1"/>
</dbReference>
<dbReference type="PROSITE" id="PS00383">
    <property type="entry name" value="TYR_PHOSPHATASE_1"/>
    <property type="match status" value="1"/>
</dbReference>
<dbReference type="InterPro" id="IPR000340">
    <property type="entry name" value="Dual-sp_phosphatase_cat-dom"/>
</dbReference>
<dbReference type="SUPFAM" id="SSF52799">
    <property type="entry name" value="(Phosphotyrosine protein) phosphatases II"/>
    <property type="match status" value="1"/>
</dbReference>
<dbReference type="Gene3D" id="3.90.190.10">
    <property type="entry name" value="Protein tyrosine phosphatase superfamily"/>
    <property type="match status" value="1"/>
</dbReference>
<dbReference type="InterPro" id="IPR016130">
    <property type="entry name" value="Tyr_Pase_AS"/>
</dbReference>
<dbReference type="Proteomes" id="UP000738402">
    <property type="component" value="Unassembled WGS sequence"/>
</dbReference>
<dbReference type="GO" id="GO:0042995">
    <property type="term" value="C:cell projection"/>
    <property type="evidence" value="ECO:0007669"/>
    <property type="project" value="TreeGrafter"/>
</dbReference>
<evidence type="ECO:0000256" key="2">
    <source>
        <dbReference type="ARBA" id="ARBA00022801"/>
    </source>
</evidence>
<gene>
    <name evidence="5" type="ORF">KL933_003495</name>
</gene>
<dbReference type="GO" id="GO:0005829">
    <property type="term" value="C:cytosol"/>
    <property type="evidence" value="ECO:0007669"/>
    <property type="project" value="TreeGrafter"/>
</dbReference>
<organism evidence="5 6">
    <name type="scientific">Ogataea haglerorum</name>
    <dbReference type="NCBI Taxonomy" id="1937702"/>
    <lineage>
        <taxon>Eukaryota</taxon>
        <taxon>Fungi</taxon>
        <taxon>Dikarya</taxon>
        <taxon>Ascomycota</taxon>
        <taxon>Saccharomycotina</taxon>
        <taxon>Pichiomycetes</taxon>
        <taxon>Pichiales</taxon>
        <taxon>Pichiaceae</taxon>
        <taxon>Ogataea</taxon>
    </lineage>
</organism>
<dbReference type="EC" id="3.1.3.67" evidence="1"/>
<name>A0AAN6D540_9ASCO</name>
<dbReference type="GO" id="GO:0051896">
    <property type="term" value="P:regulation of phosphatidylinositol 3-kinase/protein kinase B signal transduction"/>
    <property type="evidence" value="ECO:0007669"/>
    <property type="project" value="TreeGrafter"/>
</dbReference>
<accession>A0AAN6D540</accession>
<evidence type="ECO:0000259" key="3">
    <source>
        <dbReference type="PROSITE" id="PS50056"/>
    </source>
</evidence>
<dbReference type="InterPro" id="IPR000387">
    <property type="entry name" value="Tyr_Pase_dom"/>
</dbReference>
<dbReference type="PANTHER" id="PTHR12305">
    <property type="entry name" value="PHOSPHATASE WITH HOMOLOGY TO TENSIN"/>
    <property type="match status" value="1"/>
</dbReference>
<feature type="domain" description="Tyrosine specific protein phosphatases" evidence="3">
    <location>
        <begin position="99"/>
        <end position="158"/>
    </location>
</feature>
<dbReference type="PROSITE" id="PS50056">
    <property type="entry name" value="TYR_PHOSPHATASE_2"/>
    <property type="match status" value="1"/>
</dbReference>
<feature type="domain" description="Phosphatase tensin-type" evidence="4">
    <location>
        <begin position="9"/>
        <end position="184"/>
    </location>
</feature>
<dbReference type="GO" id="GO:0043491">
    <property type="term" value="P:phosphatidylinositol 3-kinase/protein kinase B signal transduction"/>
    <property type="evidence" value="ECO:0007669"/>
    <property type="project" value="TreeGrafter"/>
</dbReference>
<dbReference type="GO" id="GO:0005634">
    <property type="term" value="C:nucleus"/>
    <property type="evidence" value="ECO:0007669"/>
    <property type="project" value="TreeGrafter"/>
</dbReference>
<sequence>MMLPAPGKYSRVIHGRKLDLSYILPNLAACSGPTDNKAKVYANNIVDLIEALNRNHGKNNWMIVNLREEKVGYDPSIVKDMGGEFLYRPFKDHSPIPLFSLLETVVEIEEYLQRSPTNVVVVHCKHGKGRTGSIIVAYLMFKFGLCFREANAVFQERRRAFRTGITIQSQIRYMHYFEFFLLDKKRQQFYRQLLKSDFCATDVKIRIINPSRSLLDNANNMLVTISGKKACLKEVENMRITYYCAVSCEPDMVVRFDFNLNSILQGLGRVWINTVMEYIYQYLATKQSFNYFERPRSKVKKNPTQVAHCLVAIPWSELDGFKGTKSKGVKLLESVEIEFTATLKNTEDMVSIQRQLALAGMLGMKK</sequence>
<dbReference type="AlphaFoldDB" id="A0AAN6D540"/>
<dbReference type="GO" id="GO:0005886">
    <property type="term" value="C:plasma membrane"/>
    <property type="evidence" value="ECO:0007669"/>
    <property type="project" value="TreeGrafter"/>
</dbReference>
<reference evidence="5" key="1">
    <citation type="journal article" date="2021" name="G3 (Bethesda)">
        <title>Genomic diversity, chromosomal rearrangements, and interspecies hybridization in the ogataea polymorpha species complex.</title>
        <authorList>
            <person name="Hanson S.J."/>
            <person name="Cinneide E.O."/>
            <person name="Salzberg L.I."/>
            <person name="Wolfe K.H."/>
            <person name="McGowan J."/>
            <person name="Fitzpatrick D.A."/>
            <person name="Matlin K."/>
        </authorList>
    </citation>
    <scope>NUCLEOTIDE SEQUENCE</scope>
    <source>
        <strain evidence="5">83-405-1</strain>
    </source>
</reference>
<protein>
    <recommendedName>
        <fullName evidence="1">phosphatidylinositol-3,4,5-trisphosphate 3-phosphatase</fullName>
        <ecNumber evidence="1">3.1.3.67</ecNumber>
    </recommendedName>
</protein>
<evidence type="ECO:0000259" key="4">
    <source>
        <dbReference type="PROSITE" id="PS51181"/>
    </source>
</evidence>
<dbReference type="PROSITE" id="PS51181">
    <property type="entry name" value="PPASE_TENSIN"/>
    <property type="match status" value="1"/>
</dbReference>
<dbReference type="InterPro" id="IPR029021">
    <property type="entry name" value="Prot-tyrosine_phosphatase-like"/>
</dbReference>
<proteinExistence type="predicted"/>